<organism evidence="4 5">
    <name type="scientific">Sphagnum troendelagicum</name>
    <dbReference type="NCBI Taxonomy" id="128251"/>
    <lineage>
        <taxon>Eukaryota</taxon>
        <taxon>Viridiplantae</taxon>
        <taxon>Streptophyta</taxon>
        <taxon>Embryophyta</taxon>
        <taxon>Bryophyta</taxon>
        <taxon>Sphagnophytina</taxon>
        <taxon>Sphagnopsida</taxon>
        <taxon>Sphagnales</taxon>
        <taxon>Sphagnaceae</taxon>
        <taxon>Sphagnum</taxon>
    </lineage>
</organism>
<proteinExistence type="predicted"/>
<name>A0ABP0UC14_9BRYO</name>
<dbReference type="InterPro" id="IPR058678">
    <property type="entry name" value="ARM_PUB"/>
</dbReference>
<dbReference type="PANTHER" id="PTHR23315">
    <property type="entry name" value="U BOX DOMAIN-CONTAINING"/>
    <property type="match status" value="1"/>
</dbReference>
<dbReference type="PANTHER" id="PTHR23315:SF111">
    <property type="entry name" value="U-BOX DOMAIN-CONTAINING PROTEIN 14"/>
    <property type="match status" value="1"/>
</dbReference>
<dbReference type="SUPFAM" id="SSF48371">
    <property type="entry name" value="ARM repeat"/>
    <property type="match status" value="1"/>
</dbReference>
<dbReference type="PROSITE" id="PS50176">
    <property type="entry name" value="ARM_REPEAT"/>
    <property type="match status" value="3"/>
</dbReference>
<dbReference type="Gene3D" id="1.25.10.10">
    <property type="entry name" value="Leucine-rich Repeat Variant"/>
    <property type="match status" value="2"/>
</dbReference>
<accession>A0ABP0UC14</accession>
<dbReference type="InterPro" id="IPR000225">
    <property type="entry name" value="Armadillo"/>
</dbReference>
<dbReference type="Pfam" id="PF25598">
    <property type="entry name" value="ARM_PUB"/>
    <property type="match status" value="1"/>
</dbReference>
<feature type="repeat" description="ARM" evidence="2">
    <location>
        <begin position="189"/>
        <end position="231"/>
    </location>
</feature>
<keyword evidence="1" id="KW-0833">Ubl conjugation pathway</keyword>
<feature type="repeat" description="ARM" evidence="2">
    <location>
        <begin position="65"/>
        <end position="108"/>
    </location>
</feature>
<evidence type="ECO:0000313" key="4">
    <source>
        <dbReference type="EMBL" id="CAK9216585.1"/>
    </source>
</evidence>
<dbReference type="InterPro" id="IPR016024">
    <property type="entry name" value="ARM-type_fold"/>
</dbReference>
<reference evidence="4" key="1">
    <citation type="submission" date="2024-02" db="EMBL/GenBank/DDBJ databases">
        <authorList>
            <consortium name="ELIXIR-Norway"/>
            <consortium name="Elixir Norway"/>
        </authorList>
    </citation>
    <scope>NUCLEOTIDE SEQUENCE</scope>
</reference>
<feature type="repeat" description="ARM" evidence="2">
    <location>
        <begin position="107"/>
        <end position="149"/>
    </location>
</feature>
<evidence type="ECO:0000313" key="5">
    <source>
        <dbReference type="Proteomes" id="UP001497512"/>
    </source>
</evidence>
<evidence type="ECO:0000256" key="2">
    <source>
        <dbReference type="PROSITE-ProRule" id="PRU00259"/>
    </source>
</evidence>
<dbReference type="EMBL" id="OZ019894">
    <property type="protein sequence ID" value="CAK9216585.1"/>
    <property type="molecule type" value="Genomic_DNA"/>
</dbReference>
<dbReference type="Proteomes" id="UP001497512">
    <property type="component" value="Chromosome 2"/>
</dbReference>
<sequence>MAGGELPEVKHTRGGGLSKEVKEQIDAWIADLSELKPHGRREAAQGLRLLTRKSSLNRDYIADKGGIPSLITVILETEDQEIRKHAVTTLLNLSINAHLKDSIVNAGGIDPIVEVLKSGDMEARENAAAALFSLSMKTTNKSLIGSSDAMPGLVKLLIEGSKQGKKDAASAIFDLAICHENKALAVRSGVIPPLIQLLTDEKQGMADEALVTLAILATHMEGQEAIGQTGTAIPILVDIISDGVPRNKENATAILLELCSNDVNHVYTSTKLGVCGPLGELSSTGSAKARRKAKKLLDLHRHAQHLLGSTCGSRSI</sequence>
<protein>
    <recommendedName>
        <fullName evidence="3">U-box domain-containing protein</fullName>
    </recommendedName>
</protein>
<keyword evidence="5" id="KW-1185">Reference proteome</keyword>
<evidence type="ECO:0000256" key="1">
    <source>
        <dbReference type="ARBA" id="ARBA00022786"/>
    </source>
</evidence>
<gene>
    <name evidence="4" type="ORF">CSSPTR1EN2_LOCUS13544</name>
</gene>
<feature type="domain" description="U-box" evidence="3">
    <location>
        <begin position="25"/>
        <end position="302"/>
    </location>
</feature>
<evidence type="ECO:0000259" key="3">
    <source>
        <dbReference type="Pfam" id="PF25598"/>
    </source>
</evidence>
<dbReference type="InterPro" id="IPR011989">
    <property type="entry name" value="ARM-like"/>
</dbReference>
<dbReference type="SMART" id="SM00185">
    <property type="entry name" value="ARM"/>
    <property type="match status" value="5"/>
</dbReference>